<dbReference type="PANTHER" id="PTHR36057">
    <property type="match status" value="1"/>
</dbReference>
<dbReference type="EMBL" id="JAYMYS010000002">
    <property type="protein sequence ID" value="KAK7405078.1"/>
    <property type="molecule type" value="Genomic_DNA"/>
</dbReference>
<accession>A0AAN9T110</accession>
<keyword evidence="2" id="KW-1185">Reference proteome</keyword>
<dbReference type="AlphaFoldDB" id="A0AAN9T110"/>
<name>A0AAN9T110_PSOTE</name>
<comment type="caution">
    <text evidence="1">The sequence shown here is derived from an EMBL/GenBank/DDBJ whole genome shotgun (WGS) entry which is preliminary data.</text>
</comment>
<gene>
    <name evidence="1" type="ORF">VNO78_06262</name>
</gene>
<dbReference type="PANTHER" id="PTHR36057:SF1">
    <property type="entry name" value="LIPOPROTEIN LIPID ATTACHMENT SITE-LIKE PROTEIN, PUTATIVE (DUF1223)-RELATED"/>
    <property type="match status" value="1"/>
</dbReference>
<organism evidence="1 2">
    <name type="scientific">Psophocarpus tetragonolobus</name>
    <name type="common">Winged bean</name>
    <name type="synonym">Dolichos tetragonolobus</name>
    <dbReference type="NCBI Taxonomy" id="3891"/>
    <lineage>
        <taxon>Eukaryota</taxon>
        <taxon>Viridiplantae</taxon>
        <taxon>Streptophyta</taxon>
        <taxon>Embryophyta</taxon>
        <taxon>Tracheophyta</taxon>
        <taxon>Spermatophyta</taxon>
        <taxon>Magnoliopsida</taxon>
        <taxon>eudicotyledons</taxon>
        <taxon>Gunneridae</taxon>
        <taxon>Pentapetalae</taxon>
        <taxon>rosids</taxon>
        <taxon>fabids</taxon>
        <taxon>Fabales</taxon>
        <taxon>Fabaceae</taxon>
        <taxon>Papilionoideae</taxon>
        <taxon>50 kb inversion clade</taxon>
        <taxon>NPAAA clade</taxon>
        <taxon>indigoferoid/millettioid clade</taxon>
        <taxon>Phaseoleae</taxon>
        <taxon>Psophocarpus</taxon>
    </lineage>
</organism>
<proteinExistence type="predicted"/>
<protein>
    <submittedName>
        <fullName evidence="1">Uncharacterized protein</fullName>
    </submittedName>
</protein>
<evidence type="ECO:0000313" key="1">
    <source>
        <dbReference type="EMBL" id="KAK7405078.1"/>
    </source>
</evidence>
<dbReference type="InterPro" id="IPR010634">
    <property type="entry name" value="DUF1223"/>
</dbReference>
<dbReference type="Pfam" id="PF06764">
    <property type="entry name" value="DUF1223"/>
    <property type="match status" value="1"/>
</dbReference>
<sequence>MICCCAGCSPPLFLHLPSPIHNSALINITALSLSISLLVQFATTSLVNKLASESPLLWDAPPHRTEAMGPRLLSCFRAGKPRGGSERAAATGEQTWEEQDGGEAVVVELFSSQGCATSPAAELVVSRLGRGDFELDVAVVVLAFHVDYWDYLGWKDPFGASQWTVRQKAYVEALSLDTMFTPQLFVQGRAHCVGNDDNALLHSIAHAPRFPSPTFRATFTRPAPDSLQVSLSGALRTKVDSDGANVMVALYESCLVTDCPRGENKGRVLSNDYVVRKLEKLCTVKDISAKKTVSGTVDFPLWEGFNSCKCGLAVFVQSRSYQIFGSQSFQLPDDL</sequence>
<dbReference type="InterPro" id="IPR036249">
    <property type="entry name" value="Thioredoxin-like_sf"/>
</dbReference>
<evidence type="ECO:0000313" key="2">
    <source>
        <dbReference type="Proteomes" id="UP001386955"/>
    </source>
</evidence>
<reference evidence="1 2" key="1">
    <citation type="submission" date="2024-01" db="EMBL/GenBank/DDBJ databases">
        <title>The genomes of 5 underutilized Papilionoideae crops provide insights into root nodulation and disease resistanc.</title>
        <authorList>
            <person name="Jiang F."/>
        </authorList>
    </citation>
    <scope>NUCLEOTIDE SEQUENCE [LARGE SCALE GENOMIC DNA]</scope>
    <source>
        <strain evidence="1">DUOXIRENSHENG_FW03</strain>
        <tissue evidence="1">Leaves</tissue>
    </source>
</reference>
<dbReference type="Proteomes" id="UP001386955">
    <property type="component" value="Unassembled WGS sequence"/>
</dbReference>
<dbReference type="SUPFAM" id="SSF52833">
    <property type="entry name" value="Thioredoxin-like"/>
    <property type="match status" value="1"/>
</dbReference>